<reference evidence="3" key="1">
    <citation type="journal article" date="2014" name="Science">
        <title>The coffee genome provides insight into the convergent evolution of caffeine biosynthesis.</title>
        <authorList>
            <person name="Denoeud F."/>
            <person name="Carretero-Paulet L."/>
            <person name="Dereeper A."/>
            <person name="Droc G."/>
            <person name="Guyot R."/>
            <person name="Pietrella M."/>
            <person name="Zheng C."/>
            <person name="Alberti A."/>
            <person name="Anthony F."/>
            <person name="Aprea G."/>
            <person name="Aury J.M."/>
            <person name="Bento P."/>
            <person name="Bernard M."/>
            <person name="Bocs S."/>
            <person name="Campa C."/>
            <person name="Cenci A."/>
            <person name="Combes M.C."/>
            <person name="Crouzillat D."/>
            <person name="Da Silva C."/>
            <person name="Daddiego L."/>
            <person name="De Bellis F."/>
            <person name="Dussert S."/>
            <person name="Garsmeur O."/>
            <person name="Gayraud T."/>
            <person name="Guignon V."/>
            <person name="Jahn K."/>
            <person name="Jamilloux V."/>
            <person name="Joet T."/>
            <person name="Labadie K."/>
            <person name="Lan T."/>
            <person name="Leclercq J."/>
            <person name="Lepelley M."/>
            <person name="Leroy T."/>
            <person name="Li L.T."/>
            <person name="Librado P."/>
            <person name="Lopez L."/>
            <person name="Munoz A."/>
            <person name="Noel B."/>
            <person name="Pallavicini A."/>
            <person name="Perrotta G."/>
            <person name="Poncet V."/>
            <person name="Pot D."/>
            <person name="Priyono X."/>
            <person name="Rigoreau M."/>
            <person name="Rouard M."/>
            <person name="Rozas J."/>
            <person name="Tranchant-Dubreuil C."/>
            <person name="VanBuren R."/>
            <person name="Zhang Q."/>
            <person name="Andrade A.C."/>
            <person name="Argout X."/>
            <person name="Bertrand B."/>
            <person name="de Kochko A."/>
            <person name="Graziosi G."/>
            <person name="Henry R.J."/>
            <person name="Jayarama X."/>
            <person name="Ming R."/>
            <person name="Nagai C."/>
            <person name="Rounsley S."/>
            <person name="Sankoff D."/>
            <person name="Giuliano G."/>
            <person name="Albert V.A."/>
            <person name="Wincker P."/>
            <person name="Lashermes P."/>
        </authorList>
    </citation>
    <scope>NUCLEOTIDE SEQUENCE [LARGE SCALE GENOMIC DNA]</scope>
    <source>
        <strain evidence="3">cv. DH200-94</strain>
    </source>
</reference>
<keyword evidence="1" id="KW-1133">Transmembrane helix</keyword>
<dbReference type="InParanoid" id="A0A068VJA9"/>
<keyword evidence="1" id="KW-0812">Transmembrane</keyword>
<proteinExistence type="predicted"/>
<dbReference type="AlphaFoldDB" id="A0A068VJA9"/>
<dbReference type="Proteomes" id="UP000295252">
    <property type="component" value="Unassembled WGS sequence"/>
</dbReference>
<keyword evidence="3" id="KW-1185">Reference proteome</keyword>
<name>A0A068VJA9_COFCA</name>
<keyword evidence="1" id="KW-0472">Membrane</keyword>
<organism evidence="2 3">
    <name type="scientific">Coffea canephora</name>
    <name type="common">Robusta coffee</name>
    <dbReference type="NCBI Taxonomy" id="49390"/>
    <lineage>
        <taxon>Eukaryota</taxon>
        <taxon>Viridiplantae</taxon>
        <taxon>Streptophyta</taxon>
        <taxon>Embryophyta</taxon>
        <taxon>Tracheophyta</taxon>
        <taxon>Spermatophyta</taxon>
        <taxon>Magnoliopsida</taxon>
        <taxon>eudicotyledons</taxon>
        <taxon>Gunneridae</taxon>
        <taxon>Pentapetalae</taxon>
        <taxon>asterids</taxon>
        <taxon>lamiids</taxon>
        <taxon>Gentianales</taxon>
        <taxon>Rubiaceae</taxon>
        <taxon>Ixoroideae</taxon>
        <taxon>Gardenieae complex</taxon>
        <taxon>Bertiereae - Coffeeae clade</taxon>
        <taxon>Coffeeae</taxon>
        <taxon>Coffea</taxon>
    </lineage>
</organism>
<feature type="transmembrane region" description="Helical" evidence="1">
    <location>
        <begin position="6"/>
        <end position="26"/>
    </location>
</feature>
<dbReference type="EMBL" id="HG741125">
    <property type="protein sequence ID" value="CDP20920.1"/>
    <property type="molecule type" value="Genomic_DNA"/>
</dbReference>
<dbReference type="Gramene" id="CDP20920">
    <property type="protein sequence ID" value="CDP20920"/>
    <property type="gene ID" value="GSCOC_T00011928001"/>
</dbReference>
<evidence type="ECO:0000313" key="2">
    <source>
        <dbReference type="EMBL" id="CDP20920.1"/>
    </source>
</evidence>
<sequence length="70" mass="8167">MSYQSWISFSTTCTLSNFFFLVQYLFSRCSFPCKSKLSKFMTKFSFTNLTKNSSGFSIKFLQSNQQIPQT</sequence>
<accession>A0A068VJA9</accession>
<evidence type="ECO:0000313" key="3">
    <source>
        <dbReference type="Proteomes" id="UP000295252"/>
    </source>
</evidence>
<protein>
    <submittedName>
        <fullName evidence="2">DH200=94 genomic scaffold, scaffold_2041</fullName>
    </submittedName>
</protein>
<gene>
    <name evidence="2" type="ORF">GSCOC_T00011928001</name>
</gene>
<evidence type="ECO:0000256" key="1">
    <source>
        <dbReference type="SAM" id="Phobius"/>
    </source>
</evidence>